<dbReference type="GO" id="GO:0097546">
    <property type="term" value="C:ciliary base"/>
    <property type="evidence" value="ECO:0007669"/>
    <property type="project" value="TreeGrafter"/>
</dbReference>
<evidence type="ECO:0000313" key="7">
    <source>
        <dbReference type="EMBL" id="KPJ08285.1"/>
    </source>
</evidence>
<sequence>MEYLENELCKLRRETVDTAALNAQLEEHVAMLLRDCKDTERHKQWELKEAQAHMEYLENELCKLRRETVDTAALNAQLEEHVAMLLRDCKDTERHKQWLLERVVRSQRLGSELATAVKRQILRVKKPKAAVIAEYTQAKALNESLKNIVETLSKEYPHLSDKLETISNTLNIYSPTQSPRLSEDQCVCPNDLENVAEKPLDSCPSIVPLVRVELVPLAVVRAAEARVAVLARILSRSKPATENRTGSHSAKKNFPEFEDFILKRDYVGAITLLEFHKHEGREDVWLEVWTAWCWFHLGDYRRALDLYLQLQDRDNLDTRIVDNLPIDLAVCYFYLGMYKESQDALENAPDCALKNRLQLHLAHKLGDEEGLMAAHAALRDVPEDQLSLAAVHYLRAHYQEAIDVYKKLLLDRRTYLALNVYVALCYYKLDYYDVSQEVLGVYLAQHPTSTVAGNLKACNLFRLYNGKAADNELKQISSEQHTFGQDLVRHNLIVFRNGEGALKVLPELVDVVPEARLNLACVRLRRGEALEARDLLQPVEASSPLHYILRAVVAVRLYNETGDAGDYIRSNKNPMYRMPKYIQLYVKFLARMPQEEQMKLAQHNFHLVGSSASECDTIPGRQCMASSYFLAGQFEEVLVYLNSIKSFFVNDDTFNFNYAQAKAATGFYREAQECLLAIQDEEIRSSFTFLSFLCRCHVMNKEADLAWDICSKASGTPDGFALLQLVANDSYRMGQFLVAAKCFQTLDRLDGGPEMWEGLRGAVCGVAQAAAAGKAGAGELREALALLRGPPARNPARPAADHIARTITKWAHQNRIPV</sequence>
<dbReference type="GO" id="GO:0036064">
    <property type="term" value="C:ciliary basal body"/>
    <property type="evidence" value="ECO:0007669"/>
    <property type="project" value="TreeGrafter"/>
</dbReference>
<comment type="similarity">
    <text evidence="2">Belongs to the IFT56 family.</text>
</comment>
<dbReference type="PANTHER" id="PTHR14781">
    <property type="entry name" value="INTRAFLAGELLAR TRANSPORT PROTEIN 56"/>
    <property type="match status" value="1"/>
</dbReference>
<feature type="coiled-coil region" evidence="6">
    <location>
        <begin position="22"/>
        <end position="95"/>
    </location>
</feature>
<dbReference type="PANTHER" id="PTHR14781:SF0">
    <property type="entry name" value="INTRAFLAGELLAR TRANSPORT PROTEIN 56"/>
    <property type="match status" value="1"/>
</dbReference>
<evidence type="ECO:0000256" key="5">
    <source>
        <dbReference type="ARBA" id="ARBA00023273"/>
    </source>
</evidence>
<keyword evidence="4" id="KW-0802">TPR repeat</keyword>
<evidence type="ECO:0000256" key="1">
    <source>
        <dbReference type="ARBA" id="ARBA00004138"/>
    </source>
</evidence>
<evidence type="ECO:0000313" key="8">
    <source>
        <dbReference type="Proteomes" id="UP000053240"/>
    </source>
</evidence>
<dbReference type="InParanoid" id="A0A194QTF4"/>
<dbReference type="GO" id="GO:0030992">
    <property type="term" value="C:intraciliary transport particle B"/>
    <property type="evidence" value="ECO:0007669"/>
    <property type="project" value="TreeGrafter"/>
</dbReference>
<dbReference type="AlphaFoldDB" id="A0A194QTF4"/>
<dbReference type="InterPro" id="IPR011990">
    <property type="entry name" value="TPR-like_helical_dom_sf"/>
</dbReference>
<dbReference type="STRING" id="76193.A0A194QTF4"/>
<gene>
    <name evidence="7" type="ORF">RR48_13024</name>
</gene>
<dbReference type="FunFam" id="1.25.40.10:FF:001373">
    <property type="entry name" value="Tetratricopeptide repeat domain 26"/>
    <property type="match status" value="1"/>
</dbReference>
<proteinExistence type="inferred from homology"/>
<keyword evidence="3" id="KW-0677">Repeat</keyword>
<dbReference type="Gene3D" id="1.25.40.10">
    <property type="entry name" value="Tetratricopeptide repeat domain"/>
    <property type="match status" value="2"/>
</dbReference>
<keyword evidence="8" id="KW-1185">Reference proteome</keyword>
<organism evidence="7 8">
    <name type="scientific">Papilio machaon</name>
    <name type="common">Old World swallowtail butterfly</name>
    <dbReference type="NCBI Taxonomy" id="76193"/>
    <lineage>
        <taxon>Eukaryota</taxon>
        <taxon>Metazoa</taxon>
        <taxon>Ecdysozoa</taxon>
        <taxon>Arthropoda</taxon>
        <taxon>Hexapoda</taxon>
        <taxon>Insecta</taxon>
        <taxon>Pterygota</taxon>
        <taxon>Neoptera</taxon>
        <taxon>Endopterygota</taxon>
        <taxon>Lepidoptera</taxon>
        <taxon>Glossata</taxon>
        <taxon>Ditrysia</taxon>
        <taxon>Papilionoidea</taxon>
        <taxon>Papilionidae</taxon>
        <taxon>Papilioninae</taxon>
        <taxon>Papilio</taxon>
    </lineage>
</organism>
<evidence type="ECO:0000256" key="6">
    <source>
        <dbReference type="SAM" id="Coils"/>
    </source>
</evidence>
<dbReference type="SUPFAM" id="SSF48452">
    <property type="entry name" value="TPR-like"/>
    <property type="match status" value="2"/>
</dbReference>
<keyword evidence="5" id="KW-0966">Cell projection</keyword>
<dbReference type="EMBL" id="KQ461155">
    <property type="protein sequence ID" value="KPJ08285.1"/>
    <property type="molecule type" value="Genomic_DNA"/>
</dbReference>
<comment type="subcellular location">
    <subcellularLocation>
        <location evidence="1">Cell projection</location>
        <location evidence="1">Cilium</location>
    </subcellularLocation>
</comment>
<evidence type="ECO:0000256" key="3">
    <source>
        <dbReference type="ARBA" id="ARBA00022737"/>
    </source>
</evidence>
<keyword evidence="6" id="KW-0175">Coiled coil</keyword>
<dbReference type="GO" id="GO:0035720">
    <property type="term" value="P:intraciliary anterograde transport"/>
    <property type="evidence" value="ECO:0007669"/>
    <property type="project" value="TreeGrafter"/>
</dbReference>
<evidence type="ECO:0000256" key="4">
    <source>
        <dbReference type="ARBA" id="ARBA00022803"/>
    </source>
</evidence>
<dbReference type="GO" id="GO:0120170">
    <property type="term" value="F:intraciliary transport particle B binding"/>
    <property type="evidence" value="ECO:0007669"/>
    <property type="project" value="TreeGrafter"/>
</dbReference>
<evidence type="ECO:0000256" key="2">
    <source>
        <dbReference type="ARBA" id="ARBA00007834"/>
    </source>
</evidence>
<reference evidence="7 8" key="1">
    <citation type="journal article" date="2015" name="Nat. Commun.">
        <title>Outbred genome sequencing and CRISPR/Cas9 gene editing in butterflies.</title>
        <authorList>
            <person name="Li X."/>
            <person name="Fan D."/>
            <person name="Zhang W."/>
            <person name="Liu G."/>
            <person name="Zhang L."/>
            <person name="Zhao L."/>
            <person name="Fang X."/>
            <person name="Chen L."/>
            <person name="Dong Y."/>
            <person name="Chen Y."/>
            <person name="Ding Y."/>
            <person name="Zhao R."/>
            <person name="Feng M."/>
            <person name="Zhu Y."/>
            <person name="Feng Y."/>
            <person name="Jiang X."/>
            <person name="Zhu D."/>
            <person name="Xiang H."/>
            <person name="Feng X."/>
            <person name="Li S."/>
            <person name="Wang J."/>
            <person name="Zhang G."/>
            <person name="Kronforst M.R."/>
            <person name="Wang W."/>
        </authorList>
    </citation>
    <scope>NUCLEOTIDE SEQUENCE [LARGE SCALE GENOMIC DNA]</scope>
    <source>
        <strain evidence="7">Ya'a_city_454_Pm</strain>
        <tissue evidence="7">Whole body</tissue>
    </source>
</reference>
<dbReference type="Proteomes" id="UP000053240">
    <property type="component" value="Unassembled WGS sequence"/>
</dbReference>
<dbReference type="GO" id="GO:0035735">
    <property type="term" value="P:intraciliary transport involved in cilium assembly"/>
    <property type="evidence" value="ECO:0007669"/>
    <property type="project" value="TreeGrafter"/>
</dbReference>
<protein>
    <submittedName>
        <fullName evidence="7">Tetratricopeptide repeat protein 26</fullName>
    </submittedName>
</protein>
<dbReference type="InterPro" id="IPR030511">
    <property type="entry name" value="TTC26"/>
</dbReference>
<dbReference type="FunCoup" id="A0A194QTF4">
    <property type="interactions" value="65"/>
</dbReference>
<accession>A0A194QTF4</accession>
<name>A0A194QTF4_PAPMA</name>